<dbReference type="AlphaFoldDB" id="A0A2T1NGG3"/>
<dbReference type="InterPro" id="IPR054364">
    <property type="entry name" value="Ca3427-like_PBP2"/>
</dbReference>
<feature type="domain" description="Ca3427-like PBP 2" evidence="4">
    <location>
        <begin position="87"/>
        <end position="180"/>
    </location>
</feature>
<evidence type="ECO:0000256" key="3">
    <source>
        <dbReference type="ARBA" id="ARBA00022729"/>
    </source>
</evidence>
<accession>A0A2T1NGG3</accession>
<name>A0A2T1NGG3_9FLAO</name>
<gene>
    <name evidence="5" type="ORF">C7H61_05090</name>
</gene>
<dbReference type="RefSeq" id="WP_106677686.1">
    <property type="nucleotide sequence ID" value="NZ_JACHWV010000001.1"/>
</dbReference>
<dbReference type="SUPFAM" id="SSF53850">
    <property type="entry name" value="Periplasmic binding protein-like II"/>
    <property type="match status" value="1"/>
</dbReference>
<dbReference type="PANTHER" id="PTHR30024:SF47">
    <property type="entry name" value="TAURINE-BINDING PERIPLASMIC PROTEIN"/>
    <property type="match status" value="1"/>
</dbReference>
<dbReference type="Proteomes" id="UP000238430">
    <property type="component" value="Unassembled WGS sequence"/>
</dbReference>
<keyword evidence="3" id="KW-0732">Signal</keyword>
<evidence type="ECO:0000313" key="5">
    <source>
        <dbReference type="EMBL" id="PSG91953.1"/>
    </source>
</evidence>
<evidence type="ECO:0000313" key="6">
    <source>
        <dbReference type="Proteomes" id="UP000238430"/>
    </source>
</evidence>
<proteinExistence type="inferred from homology"/>
<dbReference type="GO" id="GO:0042597">
    <property type="term" value="C:periplasmic space"/>
    <property type="evidence" value="ECO:0007669"/>
    <property type="project" value="UniProtKB-SubCell"/>
</dbReference>
<comment type="similarity">
    <text evidence="2">Belongs to the bacterial solute-binding protein SsuA/TauA family.</text>
</comment>
<evidence type="ECO:0000256" key="2">
    <source>
        <dbReference type="ARBA" id="ARBA00010742"/>
    </source>
</evidence>
<dbReference type="CDD" id="cd13637">
    <property type="entry name" value="PBP2_Ca3427_like"/>
    <property type="match status" value="1"/>
</dbReference>
<dbReference type="Pfam" id="PF22384">
    <property type="entry name" value="PBP2_Ca3427_like"/>
    <property type="match status" value="1"/>
</dbReference>
<comment type="subcellular location">
    <subcellularLocation>
        <location evidence="1">Periplasm</location>
    </subcellularLocation>
</comment>
<protein>
    <submittedName>
        <fullName evidence="5">ABC transporter substrate-binding protein</fullName>
    </submittedName>
</protein>
<keyword evidence="6" id="KW-1185">Reference proteome</keyword>
<evidence type="ECO:0000259" key="4">
    <source>
        <dbReference type="Pfam" id="PF22384"/>
    </source>
</evidence>
<organism evidence="5 6">
    <name type="scientific">Mesoflavibacter zeaxanthinifaciens subsp. sabulilitoris</name>
    <dbReference type="NCBI Taxonomy" id="1520893"/>
    <lineage>
        <taxon>Bacteria</taxon>
        <taxon>Pseudomonadati</taxon>
        <taxon>Bacteroidota</taxon>
        <taxon>Flavobacteriia</taxon>
        <taxon>Flavobacteriales</taxon>
        <taxon>Flavobacteriaceae</taxon>
        <taxon>Mesoflavibacter</taxon>
    </lineage>
</organism>
<dbReference type="Gene3D" id="3.40.190.10">
    <property type="entry name" value="Periplasmic binding protein-like II"/>
    <property type="match status" value="2"/>
</dbReference>
<comment type="caution">
    <text evidence="5">The sequence shown here is derived from an EMBL/GenBank/DDBJ whole genome shotgun (WGS) entry which is preliminary data.</text>
</comment>
<sequence length="284" mass="32315">MKQINIGGVPEHFNLAWYLGLKNGEYKDAGINLRWKDYFGGTGAMNKGLRDGDIDMAVILTEGIIKDIIAGNKSKIVQVFVESPLIWGIHVASKSDYNTIESLRSTKAAISRYGSGSHLMAYVNAKNNNWDLEKDLDFEVIKNLDGAVEGLTEGKADYFMWEKFTTKPLVDNGTFRRIGNCPSPWPCFVIAVREEFLKTNKEDVKTILDIVNATTSEFKDIPSIDRMIANRYEQELEDVQEWLSLTEWSQENISEATIKKVQDQLFDLNIIQEKWSYKNLVAEL</sequence>
<dbReference type="EMBL" id="PXOT01000020">
    <property type="protein sequence ID" value="PSG91953.1"/>
    <property type="molecule type" value="Genomic_DNA"/>
</dbReference>
<evidence type="ECO:0000256" key="1">
    <source>
        <dbReference type="ARBA" id="ARBA00004418"/>
    </source>
</evidence>
<reference evidence="5 6" key="1">
    <citation type="submission" date="2018-03" db="EMBL/GenBank/DDBJ databases">
        <title>Mesoflavibacter sp. HG37 and Mesoflavibacter sp. HG96 sp.nov., two marine bacteria isolated from seawater of Western Pacific Ocean.</title>
        <authorList>
            <person name="Cheng H."/>
            <person name="Wu Y.-H."/>
            <person name="Guo L.-L."/>
            <person name="Xu X.-W."/>
        </authorList>
    </citation>
    <scope>NUCLEOTIDE SEQUENCE [LARGE SCALE GENOMIC DNA]</scope>
    <source>
        <strain evidence="5 6">KCTC 42117</strain>
    </source>
</reference>
<dbReference type="OrthoDB" id="6191474at2"/>
<dbReference type="PANTHER" id="PTHR30024">
    <property type="entry name" value="ALIPHATIC SULFONATES-BINDING PROTEIN-RELATED"/>
    <property type="match status" value="1"/>
</dbReference>